<dbReference type="STRING" id="43989.cce_0739"/>
<evidence type="ECO:0000313" key="3">
    <source>
        <dbReference type="Proteomes" id="UP000001203"/>
    </source>
</evidence>
<dbReference type="PANTHER" id="PTHR36842">
    <property type="entry name" value="PROTEIN TOLB HOMOLOG"/>
    <property type="match status" value="1"/>
</dbReference>
<dbReference type="Proteomes" id="UP000001203">
    <property type="component" value="Chromosome circular"/>
</dbReference>
<keyword evidence="3" id="KW-1185">Reference proteome</keyword>
<comment type="similarity">
    <text evidence="1">Belongs to the TolB family.</text>
</comment>
<name>B1WR32_CROS5</name>
<dbReference type="OrthoDB" id="459216at2"/>
<dbReference type="InterPro" id="IPR011042">
    <property type="entry name" value="6-blade_b-propeller_TolB-like"/>
</dbReference>
<reference evidence="2 3" key="1">
    <citation type="journal article" date="2008" name="Proc. Natl. Acad. Sci. U.S.A.">
        <title>The genome of Cyanothece 51142, a unicellular diazotrophic cyanobacterium important in the marine nitrogen cycle.</title>
        <authorList>
            <person name="Welsh E.A."/>
            <person name="Liberton M."/>
            <person name="Stoeckel J."/>
            <person name="Loh T."/>
            <person name="Elvitigala T."/>
            <person name="Wang C."/>
            <person name="Wollam A."/>
            <person name="Fulton R.S."/>
            <person name="Clifton S.W."/>
            <person name="Jacobs J.M."/>
            <person name="Aurora R."/>
            <person name="Ghosh B.K."/>
            <person name="Sherman L.A."/>
            <person name="Smith R.D."/>
            <person name="Wilson R.K."/>
            <person name="Pakrasi H.B."/>
        </authorList>
    </citation>
    <scope>NUCLEOTIDE SEQUENCE [LARGE SCALE GENOMIC DNA]</scope>
    <source>
        <strain evidence="3">ATCC 51142 / BH68</strain>
    </source>
</reference>
<dbReference type="HOGENOM" id="CLU_101699_1_0_3"/>
<dbReference type="Gene3D" id="2.120.10.30">
    <property type="entry name" value="TolB, C-terminal domain"/>
    <property type="match status" value="1"/>
</dbReference>
<dbReference type="AlphaFoldDB" id="B1WR32"/>
<evidence type="ECO:0000256" key="1">
    <source>
        <dbReference type="ARBA" id="ARBA00009820"/>
    </source>
</evidence>
<gene>
    <name evidence="2" type="ordered locus">cce_0739</name>
</gene>
<dbReference type="EMBL" id="CP000806">
    <property type="protein sequence ID" value="ACB50090.1"/>
    <property type="molecule type" value="Genomic_DNA"/>
</dbReference>
<accession>B1WR32</accession>
<dbReference type="KEGG" id="cyt:cce_0739"/>
<organism evidence="2 3">
    <name type="scientific">Crocosphaera subtropica (strain ATCC 51142 / BH68)</name>
    <name type="common">Cyanothece sp. (strain ATCC 51142)</name>
    <dbReference type="NCBI Taxonomy" id="43989"/>
    <lineage>
        <taxon>Bacteria</taxon>
        <taxon>Bacillati</taxon>
        <taxon>Cyanobacteriota</taxon>
        <taxon>Cyanophyceae</taxon>
        <taxon>Oscillatoriophycideae</taxon>
        <taxon>Chroococcales</taxon>
        <taxon>Aphanothecaceae</taxon>
        <taxon>Crocosphaera</taxon>
        <taxon>Crocosphaera subtropica</taxon>
    </lineage>
</organism>
<dbReference type="SUPFAM" id="SSF82171">
    <property type="entry name" value="DPP6 N-terminal domain-like"/>
    <property type="match status" value="1"/>
</dbReference>
<dbReference type="eggNOG" id="COG0823">
    <property type="taxonomic scope" value="Bacteria"/>
</dbReference>
<protein>
    <submittedName>
        <fullName evidence="2">WD40-like beta-propeller protein</fullName>
    </submittedName>
</protein>
<dbReference type="Pfam" id="PF07676">
    <property type="entry name" value="PD40"/>
    <property type="match status" value="1"/>
</dbReference>
<dbReference type="PANTHER" id="PTHR36842:SF1">
    <property type="entry name" value="PROTEIN TOLB"/>
    <property type="match status" value="1"/>
</dbReference>
<sequence>MKHCLLICIVVMSSLVTGCTGYPRYLNFPFDGGGRGLNSRASDLEPQVTSTYIVFISDRNGSQDVYLFDAQQRQLISLPGLNALDEIASHPSISEDGRYVVFGGSRQGKSNIYVYDRQTEQKRNLTADLQAEVRNPIINADGTQIAFEIAQDGQWDIMIYDLSGNPLKLQ</sequence>
<evidence type="ECO:0000313" key="2">
    <source>
        <dbReference type="EMBL" id="ACB50090.1"/>
    </source>
</evidence>
<dbReference type="PROSITE" id="PS51257">
    <property type="entry name" value="PROKAR_LIPOPROTEIN"/>
    <property type="match status" value="1"/>
</dbReference>
<proteinExistence type="inferred from homology"/>
<dbReference type="InterPro" id="IPR011659">
    <property type="entry name" value="WD40"/>
</dbReference>